<organism evidence="1 2">
    <name type="scientific">Enterococcus phage EFP01</name>
    <dbReference type="NCBI Taxonomy" id="1926594"/>
    <lineage>
        <taxon>Viruses</taxon>
        <taxon>Duplodnaviria</taxon>
        <taxon>Heunggongvirae</taxon>
        <taxon>Uroviricota</taxon>
        <taxon>Caudoviricetes</taxon>
        <taxon>Herelleviridae</taxon>
        <taxon>Brockvirinae</taxon>
        <taxon>Schiekvirus</taxon>
        <taxon>Schiekvirus EFP01</taxon>
    </lineage>
</organism>
<protein>
    <submittedName>
        <fullName evidence="1">Uncharacterized protein</fullName>
    </submittedName>
</protein>
<dbReference type="EMBL" id="KY549443">
    <property type="protein sequence ID" value="APZ81949.1"/>
    <property type="molecule type" value="Genomic_DNA"/>
</dbReference>
<dbReference type="Proteomes" id="UP000224269">
    <property type="component" value="Segment"/>
</dbReference>
<keyword evidence="2" id="KW-1185">Reference proteome</keyword>
<sequence length="78" mass="9048">MVKAKNPVQRRRGTYNSCDVLVEEENGFFYYSVLNSEGTEIMSGFRDKGSQDILTFYNYLLKLVDDYIKYPEGFVADV</sequence>
<gene>
    <name evidence="1" type="ORF">EFP01_022</name>
</gene>
<accession>A0A288TY20</accession>
<reference evidence="2" key="1">
    <citation type="submission" date="2016-12" db="EMBL/GenBank/DDBJ databases">
        <authorList>
            <person name="Lee J.-H."/>
            <person name="Kim Y.-T."/>
            <person name="Kim J.-H."/>
            <person name="Ryu S.-R."/>
        </authorList>
    </citation>
    <scope>NUCLEOTIDE SEQUENCE [LARGE SCALE GENOMIC DNA]</scope>
</reference>
<evidence type="ECO:0000313" key="2">
    <source>
        <dbReference type="Proteomes" id="UP000224269"/>
    </source>
</evidence>
<name>A0A288TY20_9CAUD</name>
<proteinExistence type="predicted"/>
<evidence type="ECO:0000313" key="1">
    <source>
        <dbReference type="EMBL" id="APZ81949.1"/>
    </source>
</evidence>